<organism evidence="1 2">
    <name type="scientific">Trifolium medium</name>
    <dbReference type="NCBI Taxonomy" id="97028"/>
    <lineage>
        <taxon>Eukaryota</taxon>
        <taxon>Viridiplantae</taxon>
        <taxon>Streptophyta</taxon>
        <taxon>Embryophyta</taxon>
        <taxon>Tracheophyta</taxon>
        <taxon>Spermatophyta</taxon>
        <taxon>Magnoliopsida</taxon>
        <taxon>eudicotyledons</taxon>
        <taxon>Gunneridae</taxon>
        <taxon>Pentapetalae</taxon>
        <taxon>rosids</taxon>
        <taxon>fabids</taxon>
        <taxon>Fabales</taxon>
        <taxon>Fabaceae</taxon>
        <taxon>Papilionoideae</taxon>
        <taxon>50 kb inversion clade</taxon>
        <taxon>NPAAA clade</taxon>
        <taxon>Hologalegina</taxon>
        <taxon>IRL clade</taxon>
        <taxon>Trifolieae</taxon>
        <taxon>Trifolium</taxon>
    </lineage>
</organism>
<dbReference type="EMBL" id="LXQA010144463">
    <property type="protein sequence ID" value="MCI24946.1"/>
    <property type="molecule type" value="Genomic_DNA"/>
</dbReference>
<name>A0A392QN37_9FABA</name>
<reference evidence="1 2" key="1">
    <citation type="journal article" date="2018" name="Front. Plant Sci.">
        <title>Red Clover (Trifolium pratense) and Zigzag Clover (T. medium) - A Picture of Genomic Similarities and Differences.</title>
        <authorList>
            <person name="Dluhosova J."/>
            <person name="Istvanek J."/>
            <person name="Nedelnik J."/>
            <person name="Repkova J."/>
        </authorList>
    </citation>
    <scope>NUCLEOTIDE SEQUENCE [LARGE SCALE GENOMIC DNA]</scope>
    <source>
        <strain evidence="2">cv. 10/8</strain>
        <tissue evidence="1">Leaf</tissue>
    </source>
</reference>
<evidence type="ECO:0000313" key="1">
    <source>
        <dbReference type="EMBL" id="MCI24946.1"/>
    </source>
</evidence>
<accession>A0A392QN37</accession>
<feature type="non-terminal residue" evidence="1">
    <location>
        <position position="41"/>
    </location>
</feature>
<comment type="caution">
    <text evidence="1">The sequence shown here is derived from an EMBL/GenBank/DDBJ whole genome shotgun (WGS) entry which is preliminary data.</text>
</comment>
<keyword evidence="2" id="KW-1185">Reference proteome</keyword>
<dbReference type="AlphaFoldDB" id="A0A392QN37"/>
<evidence type="ECO:0000313" key="2">
    <source>
        <dbReference type="Proteomes" id="UP000265520"/>
    </source>
</evidence>
<proteinExistence type="predicted"/>
<protein>
    <submittedName>
        <fullName evidence="1">Uncharacterized protein</fullName>
    </submittedName>
</protein>
<sequence>MLRAAQATPARGTATRKLRTTKTIALHAAQLHPACGADART</sequence>
<dbReference type="Proteomes" id="UP000265520">
    <property type="component" value="Unassembled WGS sequence"/>
</dbReference>